<dbReference type="AlphaFoldDB" id="A0A226HNK4"/>
<keyword evidence="1" id="KW-1133">Transmembrane helix</keyword>
<proteinExistence type="predicted"/>
<accession>A0A226HNK4</accession>
<name>A0A226HNK4_9FLAO</name>
<gene>
    <name evidence="2" type="ORF">B0A75_18615</name>
</gene>
<comment type="caution">
    <text evidence="2">The sequence shown here is derived from an EMBL/GenBank/DDBJ whole genome shotgun (WGS) entry which is preliminary data.</text>
</comment>
<feature type="transmembrane region" description="Helical" evidence="1">
    <location>
        <begin position="101"/>
        <end position="118"/>
    </location>
</feature>
<keyword evidence="1" id="KW-0812">Transmembrane</keyword>
<keyword evidence="1" id="KW-0472">Membrane</keyword>
<evidence type="ECO:0000313" key="3">
    <source>
        <dbReference type="Proteomes" id="UP000198336"/>
    </source>
</evidence>
<evidence type="ECO:0000313" key="2">
    <source>
        <dbReference type="EMBL" id="OXA95684.1"/>
    </source>
</evidence>
<sequence>MILHKMESNLSLSDFRTRLQNSTEIGSLKVNLSRFRLFPIFGGVKPFYGLFDDTSFRLTINSAASPTIFIVRGNYKNINNRVNVNYVVEENSKFQLLWTQYSPVVFLIFINIFFLFIGRGLRRATTIVSLFLLIVIFYSRWKEERKRKKLEKKFIRVFEIR</sequence>
<dbReference type="EMBL" id="MUHA01000030">
    <property type="protein sequence ID" value="OXA95684.1"/>
    <property type="molecule type" value="Genomic_DNA"/>
</dbReference>
<evidence type="ECO:0000256" key="1">
    <source>
        <dbReference type="SAM" id="Phobius"/>
    </source>
</evidence>
<organism evidence="2 3">
    <name type="scientific">Flavobacterium oncorhynchi</name>
    <dbReference type="NCBI Taxonomy" id="728056"/>
    <lineage>
        <taxon>Bacteria</taxon>
        <taxon>Pseudomonadati</taxon>
        <taxon>Bacteroidota</taxon>
        <taxon>Flavobacteriia</taxon>
        <taxon>Flavobacteriales</taxon>
        <taxon>Flavobacteriaceae</taxon>
        <taxon>Flavobacterium</taxon>
    </lineage>
</organism>
<protein>
    <submittedName>
        <fullName evidence="2">Uncharacterized protein</fullName>
    </submittedName>
</protein>
<reference evidence="2 3" key="1">
    <citation type="submission" date="2016-11" db="EMBL/GenBank/DDBJ databases">
        <title>Whole genomes of Flavobacteriaceae.</title>
        <authorList>
            <person name="Stine C."/>
            <person name="Li C."/>
            <person name="Tadesse D."/>
        </authorList>
    </citation>
    <scope>NUCLEOTIDE SEQUENCE [LARGE SCALE GENOMIC DNA]</scope>
    <source>
        <strain evidence="2 3">CCUG 59446</strain>
    </source>
</reference>
<dbReference type="Proteomes" id="UP000198336">
    <property type="component" value="Unassembled WGS sequence"/>
</dbReference>
<feature type="transmembrane region" description="Helical" evidence="1">
    <location>
        <begin position="124"/>
        <end position="141"/>
    </location>
</feature>
<keyword evidence="3" id="KW-1185">Reference proteome</keyword>